<comment type="caution">
    <text evidence="2">The sequence shown here is derived from an EMBL/GenBank/DDBJ whole genome shotgun (WGS) entry which is preliminary data.</text>
</comment>
<reference evidence="3" key="1">
    <citation type="submission" date="2023-07" db="EMBL/GenBank/DDBJ databases">
        <title>A draft genome of Kazachstania heterogenica Y-27499.</title>
        <authorList>
            <person name="Donic C."/>
            <person name="Kralova J.S."/>
            <person name="Fidel L."/>
            <person name="Ben-Dor S."/>
            <person name="Jung S."/>
        </authorList>
    </citation>
    <scope>NUCLEOTIDE SEQUENCE [LARGE SCALE GENOMIC DNA]</scope>
    <source>
        <strain evidence="3">Y27499</strain>
    </source>
</reference>
<dbReference type="Pfam" id="PF08616">
    <property type="entry name" value="SPA"/>
    <property type="match status" value="1"/>
</dbReference>
<dbReference type="PANTHER" id="PTHR28245:SF1">
    <property type="entry name" value="ARF3-INTERACTING PROTEIN 1"/>
    <property type="match status" value="1"/>
</dbReference>
<proteinExistence type="predicted"/>
<protein>
    <recommendedName>
        <fullName evidence="1">Arf3-interacting protein 1 N-terminal domain-containing protein</fullName>
    </recommendedName>
</protein>
<feature type="domain" description="Arf3-interacting protein 1 N-terminal" evidence="1">
    <location>
        <begin position="14"/>
        <end position="83"/>
    </location>
</feature>
<dbReference type="PANTHER" id="PTHR28245">
    <property type="entry name" value="ARF3-INTERACTING PROTEIN 1"/>
    <property type="match status" value="1"/>
</dbReference>
<sequence length="958" mass="110641">MVNGSSNRKNNIEYILFSEFDNKLGSILRYQYPNDIPVFKSINLATLMIPNNIEKCLGKVEFTYFLLYFNPTTKKYELVPSIDKMNKKLDILYFINVCIAKADPDNERGAVINSIAFGLNVPDFLKWKTLLTSLLEGLMDMLRINNIDDNNDTNLRCVEVISNFFKKVNKINFLDTFNRNLYQEIIQSFGEGINEQIIINSILQNFKNSLAKNTSSLDQVESIISNDLVYYFLPVETIPINSQYKINKIPLCQRLLLKSYIQTDIYYYKHALKIVKDISLEIVDVEEIRTIFIMSTKTSNDYLCQLVFSMSYLISGVSLNKDPAFNGIYAFPYIDISIVVLLKDFIQSLAHKKLKLIIGTTNPIFKIQDDIYDILYDLDTEKIYSSSKYKTKQTDWRKQTLNMLAKSYKINDSINSLSHGLNNIKFKSKSESSFNPLTSISNSTINNYSYNPFFSFSSDSFSPKSDHCRSVLMNSFIKILIYEQRDNKTILNVLKRIQIFQLILLLKPITIKEINVNTISALIQKYSETYNNLIYVNELFDISILKFIKMFYILYETIELLTNLDVCLVSTTSCDAVIKKINECQEIIRQSLFDISTTNAISYTRKLIYVCMNFPPLDILSHFDTRYKDFQNFDINMIYSRVAYHAHQQSSKSSSSSFQQTNSTNQNSSKCSIIDSFVKTTTFNLFDKILSVDLNLNQKYDSSYKDSVFTGSNLSFFSSPFKRRGKSTIKRSLSFRNLLSLKVNGSRDFKPAEHQNTVKEIIVTSKEQIVLKSSIPDSSISSLPSKVLKKSTSMESIRASINKSSNRSLTDSSMLYALNKKIDEVKSMVCEILRMIDDDKTLGNIIIQNYLNKQKKTQLDIYIRKYNLHKKPMSDNNNITAFRVLEKFDKNSNMSLNKDSSVSKTPFISSINSITSTYKKVESPNKVYISIDSYNKARMEEDDEEEEEEEIFYEIEYL</sequence>
<dbReference type="GO" id="GO:0000282">
    <property type="term" value="P:cellular bud site selection"/>
    <property type="evidence" value="ECO:0007669"/>
    <property type="project" value="TreeGrafter"/>
</dbReference>
<gene>
    <name evidence="2" type="ORF">RI543_000304</name>
</gene>
<dbReference type="Proteomes" id="UP001306508">
    <property type="component" value="Unassembled WGS sequence"/>
</dbReference>
<accession>A0AAN7WUC0</accession>
<organism evidence="2 3">
    <name type="scientific">Arxiozyma heterogenica</name>
    <dbReference type="NCBI Taxonomy" id="278026"/>
    <lineage>
        <taxon>Eukaryota</taxon>
        <taxon>Fungi</taxon>
        <taxon>Dikarya</taxon>
        <taxon>Ascomycota</taxon>
        <taxon>Saccharomycotina</taxon>
        <taxon>Saccharomycetes</taxon>
        <taxon>Saccharomycetales</taxon>
        <taxon>Saccharomycetaceae</taxon>
        <taxon>Arxiozyma</taxon>
    </lineage>
</organism>
<keyword evidence="3" id="KW-1185">Reference proteome</keyword>
<evidence type="ECO:0000259" key="1">
    <source>
        <dbReference type="Pfam" id="PF07792"/>
    </source>
</evidence>
<dbReference type="InterPro" id="IPR012860">
    <property type="entry name" value="Afi1_N"/>
</dbReference>
<dbReference type="GO" id="GO:0051666">
    <property type="term" value="P:actin cortical patch localization"/>
    <property type="evidence" value="ECO:0007669"/>
    <property type="project" value="TreeGrafter"/>
</dbReference>
<name>A0AAN7WUC0_9SACH</name>
<dbReference type="GO" id="GO:0005935">
    <property type="term" value="C:cellular bud neck"/>
    <property type="evidence" value="ECO:0007669"/>
    <property type="project" value="TreeGrafter"/>
</dbReference>
<evidence type="ECO:0000313" key="2">
    <source>
        <dbReference type="EMBL" id="KAK5782368.1"/>
    </source>
</evidence>
<dbReference type="Pfam" id="PF07792">
    <property type="entry name" value="Afi1"/>
    <property type="match status" value="1"/>
</dbReference>
<dbReference type="EMBL" id="JAWIZZ010000006">
    <property type="protein sequence ID" value="KAK5782368.1"/>
    <property type="molecule type" value="Genomic_DNA"/>
</dbReference>
<dbReference type="AlphaFoldDB" id="A0AAN7WUC0"/>
<dbReference type="InterPro" id="IPR052809">
    <property type="entry name" value="Actin_polarity_regulatory"/>
</dbReference>
<dbReference type="GO" id="GO:0005886">
    <property type="term" value="C:plasma membrane"/>
    <property type="evidence" value="ECO:0007669"/>
    <property type="project" value="TreeGrafter"/>
</dbReference>
<evidence type="ECO:0000313" key="3">
    <source>
        <dbReference type="Proteomes" id="UP001306508"/>
    </source>
</evidence>